<comment type="subunit">
    <text evidence="12">Binds DNA as a monomer.</text>
</comment>
<protein>
    <recommendedName>
        <fullName evidence="13">Transcription factor Spi-C</fullName>
    </recommendedName>
</protein>
<dbReference type="Pfam" id="PF00178">
    <property type="entry name" value="Ets"/>
    <property type="match status" value="1"/>
</dbReference>
<dbReference type="Gene3D" id="1.10.10.10">
    <property type="entry name" value="Winged helix-like DNA-binding domain superfamily/Winged helix DNA-binding domain"/>
    <property type="match status" value="1"/>
</dbReference>
<dbReference type="GO" id="GO:0005634">
    <property type="term" value="C:nucleus"/>
    <property type="evidence" value="ECO:0007669"/>
    <property type="project" value="UniProtKB-SubCell"/>
</dbReference>
<feature type="transmembrane region" description="Helical" evidence="16">
    <location>
        <begin position="412"/>
        <end position="432"/>
    </location>
</feature>
<dbReference type="InterPro" id="IPR036390">
    <property type="entry name" value="WH_DNA-bd_sf"/>
</dbReference>
<dbReference type="AlphaFoldDB" id="A0A5J5DCT8"/>
<evidence type="ECO:0000256" key="6">
    <source>
        <dbReference type="ARBA" id="ARBA00023015"/>
    </source>
</evidence>
<evidence type="ECO:0000256" key="10">
    <source>
        <dbReference type="ARBA" id="ARBA00023242"/>
    </source>
</evidence>
<dbReference type="InterPro" id="IPR046328">
    <property type="entry name" value="ETS_fam"/>
</dbReference>
<comment type="similarity">
    <text evidence="3 14">Belongs to the ETS family.</text>
</comment>
<proteinExistence type="inferred from homology"/>
<keyword evidence="9" id="KW-0804">Transcription</keyword>
<evidence type="ECO:0000256" key="13">
    <source>
        <dbReference type="ARBA" id="ARBA00074964"/>
    </source>
</evidence>
<keyword evidence="10 14" id="KW-0539">Nucleus</keyword>
<dbReference type="SUPFAM" id="SSF81321">
    <property type="entry name" value="Family A G protein-coupled receptor-like"/>
    <property type="match status" value="1"/>
</dbReference>
<evidence type="ECO:0000256" key="15">
    <source>
        <dbReference type="SAM" id="MobiDB-lite"/>
    </source>
</evidence>
<evidence type="ECO:0000256" key="8">
    <source>
        <dbReference type="ARBA" id="ARBA00023136"/>
    </source>
</evidence>
<evidence type="ECO:0000256" key="5">
    <source>
        <dbReference type="ARBA" id="ARBA00022989"/>
    </source>
</evidence>
<accession>A0A5J5DCT8</accession>
<sequence length="534" mass="60288">AWPKVSKDYKRSDVQVEHDTGEKFEFSCLHLLQPEDTTSLYQTQEYTSPTLQEYPLSMLAEIETMAYVTEIRLSRGRGAWSGVAPSSCPEVDLEVIEEYLQEHSLEVQPAHTPSSPPTTMGQQTHTHSHHGTRIIENSWSGQHPYEWHCGSHTPNEEYEEQALPSAWPSPHDNQWNHIAYYEAPGYIDSDSLSSSSQYQEYQDSPSPSSDRGCRKDRDSLPLVPLSGKRKERLFQFLFEMLQTPSMRSCIWWVQSSSGTFQFSSQNKERLAQLWGQRKGNRKTMTYQKMARALRNYNRTGEIQKVKRKLTYRFDEKTLRGLQGDSNTVDSLREPTFCFLVSLALADFLVGVVAVPLVVLFEVWDTFLSTRFTPLFDWHNYSSLASDSTNTSSSSSVIAPPCTFLSVTISLPFMVYFNFLGCVMAPLPVMTLLYTQIFIKSSKPRLHCSGKRLACSLALVLILFAGCWIPLHLMNCLLLFQGPQAVTWGTLYIGSFVPRMGSVCVPGRISMREEGGGDGGQREGGAAGKLELTQK</sequence>
<evidence type="ECO:0000256" key="2">
    <source>
        <dbReference type="ARBA" id="ARBA00004370"/>
    </source>
</evidence>
<feature type="transmembrane region" description="Helical" evidence="16">
    <location>
        <begin position="336"/>
        <end position="360"/>
    </location>
</feature>
<feature type="non-terminal residue" evidence="18">
    <location>
        <position position="1"/>
    </location>
</feature>
<feature type="region of interest" description="Disordered" evidence="15">
    <location>
        <begin position="191"/>
        <end position="221"/>
    </location>
</feature>
<dbReference type="Gene3D" id="1.20.1070.10">
    <property type="entry name" value="Rhodopsin 7-helix transmembrane proteins"/>
    <property type="match status" value="1"/>
</dbReference>
<evidence type="ECO:0000256" key="12">
    <source>
        <dbReference type="ARBA" id="ARBA00063209"/>
    </source>
</evidence>
<keyword evidence="19" id="KW-1185">Reference proteome</keyword>
<dbReference type="InterPro" id="IPR000418">
    <property type="entry name" value="Ets_dom"/>
</dbReference>
<keyword evidence="4 16" id="KW-0812">Transmembrane</keyword>
<dbReference type="GO" id="GO:0000981">
    <property type="term" value="F:DNA-binding transcription factor activity, RNA polymerase II-specific"/>
    <property type="evidence" value="ECO:0007669"/>
    <property type="project" value="TreeGrafter"/>
</dbReference>
<comment type="subcellular location">
    <subcellularLocation>
        <location evidence="2">Membrane</location>
    </subcellularLocation>
    <subcellularLocation>
        <location evidence="1 14">Nucleus</location>
    </subcellularLocation>
</comment>
<feature type="transmembrane region" description="Helical" evidence="16">
    <location>
        <begin position="452"/>
        <end position="470"/>
    </location>
</feature>
<evidence type="ECO:0000259" key="17">
    <source>
        <dbReference type="PROSITE" id="PS50061"/>
    </source>
</evidence>
<dbReference type="FunFam" id="1.10.10.10:FF:000335">
    <property type="entry name" value="Spi-C transcription factor"/>
    <property type="match status" value="1"/>
</dbReference>
<evidence type="ECO:0000256" key="7">
    <source>
        <dbReference type="ARBA" id="ARBA00023125"/>
    </source>
</evidence>
<dbReference type="PROSITE" id="PS00346">
    <property type="entry name" value="ETS_DOMAIN_2"/>
    <property type="match status" value="1"/>
</dbReference>
<dbReference type="GO" id="GO:0004930">
    <property type="term" value="F:G protein-coupled receptor activity"/>
    <property type="evidence" value="ECO:0007669"/>
    <property type="project" value="InterPro"/>
</dbReference>
<dbReference type="PANTHER" id="PTHR11849">
    <property type="entry name" value="ETS"/>
    <property type="match status" value="1"/>
</dbReference>
<dbReference type="InterPro" id="IPR036388">
    <property type="entry name" value="WH-like_DNA-bd_sf"/>
</dbReference>
<evidence type="ECO:0000256" key="16">
    <source>
        <dbReference type="SAM" id="Phobius"/>
    </source>
</evidence>
<gene>
    <name evidence="18" type="ORF">FQN60_001953</name>
</gene>
<feature type="domain" description="ETS" evidence="17">
    <location>
        <begin position="231"/>
        <end position="314"/>
    </location>
</feature>
<dbReference type="SMART" id="SM00413">
    <property type="entry name" value="ETS"/>
    <property type="match status" value="1"/>
</dbReference>
<keyword evidence="7 14" id="KW-0238">DNA-binding</keyword>
<dbReference type="GO" id="GO:0030154">
    <property type="term" value="P:cell differentiation"/>
    <property type="evidence" value="ECO:0007669"/>
    <property type="project" value="TreeGrafter"/>
</dbReference>
<comment type="caution">
    <text evidence="18">The sequence shown here is derived from an EMBL/GenBank/DDBJ whole genome shotgun (WGS) entry which is preliminary data.</text>
</comment>
<dbReference type="PRINTS" id="PR00237">
    <property type="entry name" value="GPCRRHODOPSN"/>
</dbReference>
<organism evidence="18 19">
    <name type="scientific">Etheostoma spectabile</name>
    <name type="common">orangethroat darter</name>
    <dbReference type="NCBI Taxonomy" id="54343"/>
    <lineage>
        <taxon>Eukaryota</taxon>
        <taxon>Metazoa</taxon>
        <taxon>Chordata</taxon>
        <taxon>Craniata</taxon>
        <taxon>Vertebrata</taxon>
        <taxon>Euteleostomi</taxon>
        <taxon>Actinopterygii</taxon>
        <taxon>Neopterygii</taxon>
        <taxon>Teleostei</taxon>
        <taxon>Neoteleostei</taxon>
        <taxon>Acanthomorphata</taxon>
        <taxon>Eupercaria</taxon>
        <taxon>Perciformes</taxon>
        <taxon>Percoidei</taxon>
        <taxon>Percidae</taxon>
        <taxon>Etheostomatinae</taxon>
        <taxon>Etheostoma</taxon>
    </lineage>
</organism>
<comment type="function">
    <text evidence="11">Controls the development of red pulp macrophages required for red blood cells recycling and iron homeostasis. Transcription factor that binds to the PU-box, a purine-rich DNA sequence (5'-GAGGA[AT]-3') that can act as a lymphoid-specific enhancer. Regulates VCAM1 gene expression.</text>
</comment>
<evidence type="ECO:0000256" key="9">
    <source>
        <dbReference type="ARBA" id="ARBA00023163"/>
    </source>
</evidence>
<dbReference type="EMBL" id="VOFY01000007">
    <property type="protein sequence ID" value="KAA8591010.1"/>
    <property type="molecule type" value="Genomic_DNA"/>
</dbReference>
<reference evidence="18 19" key="1">
    <citation type="submission" date="2019-08" db="EMBL/GenBank/DDBJ databases">
        <title>A chromosome-level genome assembly, high-density linkage maps, and genome scans reveal the genomic architecture of hybrid incompatibilities underlying speciation via character displacement in darters (Percidae: Etheostominae).</title>
        <authorList>
            <person name="Moran R.L."/>
            <person name="Catchen J.M."/>
            <person name="Fuller R.C."/>
        </authorList>
    </citation>
    <scope>NUCLEOTIDE SEQUENCE [LARGE SCALE GENOMIC DNA]</scope>
    <source>
        <strain evidence="18">EspeVRDwgs_2016</strain>
        <tissue evidence="18">Muscle</tissue>
    </source>
</reference>
<evidence type="ECO:0000256" key="14">
    <source>
        <dbReference type="RuleBase" id="RU004019"/>
    </source>
</evidence>
<feature type="non-terminal residue" evidence="18">
    <location>
        <position position="534"/>
    </location>
</feature>
<evidence type="ECO:0000256" key="4">
    <source>
        <dbReference type="ARBA" id="ARBA00022692"/>
    </source>
</evidence>
<evidence type="ECO:0000313" key="19">
    <source>
        <dbReference type="Proteomes" id="UP000327493"/>
    </source>
</evidence>
<evidence type="ECO:0000256" key="11">
    <source>
        <dbReference type="ARBA" id="ARBA00055710"/>
    </source>
</evidence>
<keyword evidence="8 16" id="KW-0472">Membrane</keyword>
<keyword evidence="5 16" id="KW-1133">Transmembrane helix</keyword>
<name>A0A5J5DCT8_9PERO</name>
<dbReference type="GO" id="GO:0016020">
    <property type="term" value="C:membrane"/>
    <property type="evidence" value="ECO:0007669"/>
    <property type="project" value="UniProtKB-SubCell"/>
</dbReference>
<dbReference type="Proteomes" id="UP000327493">
    <property type="component" value="Chromosome 7"/>
</dbReference>
<dbReference type="PANTHER" id="PTHR11849:SF315">
    <property type="entry name" value="TRANSCRIPTION FACTOR PU.1-LIKE"/>
    <property type="match status" value="1"/>
</dbReference>
<dbReference type="InterPro" id="IPR000276">
    <property type="entry name" value="GPCR_Rhodpsn"/>
</dbReference>
<evidence type="ECO:0000256" key="1">
    <source>
        <dbReference type="ARBA" id="ARBA00004123"/>
    </source>
</evidence>
<feature type="compositionally biased region" description="Gly residues" evidence="15">
    <location>
        <begin position="516"/>
        <end position="526"/>
    </location>
</feature>
<keyword evidence="6" id="KW-0805">Transcription regulation</keyword>
<dbReference type="PRINTS" id="PR00454">
    <property type="entry name" value="ETSDOMAIN"/>
</dbReference>
<feature type="region of interest" description="Disordered" evidence="15">
    <location>
        <begin position="511"/>
        <end position="534"/>
    </location>
</feature>
<dbReference type="PROSITE" id="PS50061">
    <property type="entry name" value="ETS_DOMAIN_3"/>
    <property type="match status" value="1"/>
</dbReference>
<evidence type="ECO:0000313" key="18">
    <source>
        <dbReference type="EMBL" id="KAA8591010.1"/>
    </source>
</evidence>
<feature type="compositionally biased region" description="Low complexity" evidence="15">
    <location>
        <begin position="191"/>
        <end position="209"/>
    </location>
</feature>
<evidence type="ECO:0000256" key="3">
    <source>
        <dbReference type="ARBA" id="ARBA00005562"/>
    </source>
</evidence>
<dbReference type="GO" id="GO:0043565">
    <property type="term" value="F:sequence-specific DNA binding"/>
    <property type="evidence" value="ECO:0007669"/>
    <property type="project" value="InterPro"/>
</dbReference>
<dbReference type="SUPFAM" id="SSF46785">
    <property type="entry name" value="Winged helix' DNA-binding domain"/>
    <property type="match status" value="1"/>
</dbReference>